<accession>A0ABN3ARH1</accession>
<gene>
    <name evidence="1" type="ORF">GCM10009784_08010</name>
</gene>
<organism evidence="1 2">
    <name type="scientific">Arthrobacter parietis</name>
    <dbReference type="NCBI Taxonomy" id="271434"/>
    <lineage>
        <taxon>Bacteria</taxon>
        <taxon>Bacillati</taxon>
        <taxon>Actinomycetota</taxon>
        <taxon>Actinomycetes</taxon>
        <taxon>Micrococcales</taxon>
        <taxon>Micrococcaceae</taxon>
        <taxon>Arthrobacter</taxon>
    </lineage>
</organism>
<dbReference type="EMBL" id="BAAAON010000001">
    <property type="protein sequence ID" value="GAA2173494.1"/>
    <property type="molecule type" value="Genomic_DNA"/>
</dbReference>
<comment type="caution">
    <text evidence="1">The sequence shown here is derived from an EMBL/GenBank/DDBJ whole genome shotgun (WGS) entry which is preliminary data.</text>
</comment>
<dbReference type="RefSeq" id="WP_346027566.1">
    <property type="nucleotide sequence ID" value="NZ_BAAAON010000001.1"/>
</dbReference>
<dbReference type="Proteomes" id="UP001500974">
    <property type="component" value="Unassembled WGS sequence"/>
</dbReference>
<name>A0ABN3ARH1_9MICC</name>
<reference evidence="1 2" key="1">
    <citation type="journal article" date="2019" name="Int. J. Syst. Evol. Microbiol.">
        <title>The Global Catalogue of Microorganisms (GCM) 10K type strain sequencing project: providing services to taxonomists for standard genome sequencing and annotation.</title>
        <authorList>
            <consortium name="The Broad Institute Genomics Platform"/>
            <consortium name="The Broad Institute Genome Sequencing Center for Infectious Disease"/>
            <person name="Wu L."/>
            <person name="Ma J."/>
        </authorList>
    </citation>
    <scope>NUCLEOTIDE SEQUENCE [LARGE SCALE GENOMIC DNA]</scope>
    <source>
        <strain evidence="1 2">JCM 14917</strain>
    </source>
</reference>
<sequence>MNQPYHYCAEAIQQACEGIRSAPYGVAEEMLDDVLFLGAVALKLEDVVTYSARWVEEHQQLILANRDGGDSFVEVAERAKDLAAAKDWMSRFCDAVYPQEDNPRVKLLDFAGELEALSFSRAVQVEFVALAFLLTDPVWRAQLLINLAAESRNK</sequence>
<protein>
    <submittedName>
        <fullName evidence="1">Uncharacterized protein</fullName>
    </submittedName>
</protein>
<evidence type="ECO:0000313" key="2">
    <source>
        <dbReference type="Proteomes" id="UP001500974"/>
    </source>
</evidence>
<keyword evidence="2" id="KW-1185">Reference proteome</keyword>
<evidence type="ECO:0000313" key="1">
    <source>
        <dbReference type="EMBL" id="GAA2173494.1"/>
    </source>
</evidence>
<proteinExistence type="predicted"/>